<evidence type="ECO:0000256" key="1">
    <source>
        <dbReference type="ARBA" id="ARBA00004429"/>
    </source>
</evidence>
<dbReference type="Gene3D" id="3.40.50.300">
    <property type="entry name" value="P-loop containing nucleotide triphosphate hydrolases"/>
    <property type="match status" value="1"/>
</dbReference>
<evidence type="ECO:0000259" key="17">
    <source>
        <dbReference type="Pfam" id="PF02706"/>
    </source>
</evidence>
<feature type="domain" description="Polysaccharide chain length determinant N-terminal" evidence="17">
    <location>
        <begin position="14"/>
        <end position="111"/>
    </location>
</feature>
<dbReference type="Pfam" id="PF02706">
    <property type="entry name" value="Wzz"/>
    <property type="match status" value="1"/>
</dbReference>
<evidence type="ECO:0000256" key="8">
    <source>
        <dbReference type="ARBA" id="ARBA00022692"/>
    </source>
</evidence>
<evidence type="ECO:0000256" key="6">
    <source>
        <dbReference type="ARBA" id="ARBA00022519"/>
    </source>
</evidence>
<comment type="similarity">
    <text evidence="3">Belongs to the etk/wzc family.</text>
</comment>
<keyword evidence="8 16" id="KW-0812">Transmembrane</keyword>
<comment type="catalytic activity">
    <reaction evidence="15">
        <text>L-tyrosyl-[protein] + ATP = O-phospho-L-tyrosyl-[protein] + ADP + H(+)</text>
        <dbReference type="Rhea" id="RHEA:10596"/>
        <dbReference type="Rhea" id="RHEA-COMP:10136"/>
        <dbReference type="Rhea" id="RHEA-COMP:20101"/>
        <dbReference type="ChEBI" id="CHEBI:15378"/>
        <dbReference type="ChEBI" id="CHEBI:30616"/>
        <dbReference type="ChEBI" id="CHEBI:46858"/>
        <dbReference type="ChEBI" id="CHEBI:61978"/>
        <dbReference type="ChEBI" id="CHEBI:456216"/>
        <dbReference type="EC" id="2.7.10.2"/>
    </reaction>
</comment>
<keyword evidence="14" id="KW-0829">Tyrosine-protein kinase</keyword>
<evidence type="ECO:0000256" key="7">
    <source>
        <dbReference type="ARBA" id="ARBA00022679"/>
    </source>
</evidence>
<protein>
    <recommendedName>
        <fullName evidence="4">non-specific protein-tyrosine kinase</fullName>
        <ecNumber evidence="4">2.7.10.2</ecNumber>
    </recommendedName>
</protein>
<keyword evidence="21" id="KW-1185">Reference proteome</keyword>
<gene>
    <name evidence="20" type="ORF">MQE36_15460</name>
</gene>
<evidence type="ECO:0000256" key="12">
    <source>
        <dbReference type="ARBA" id="ARBA00022989"/>
    </source>
</evidence>
<reference evidence="20 21" key="1">
    <citation type="journal article" date="2018" name="Int. J. Syst. Evol. Microbiol.">
        <title>Zhouia spongiae sp. nov., isolated from a marine sponge.</title>
        <authorList>
            <person name="Zhuang L."/>
            <person name="Lin B."/>
            <person name="Qin F."/>
            <person name="Luo L."/>
        </authorList>
    </citation>
    <scope>NUCLEOTIDE SEQUENCE [LARGE SCALE GENOMIC DNA]</scope>
    <source>
        <strain evidence="20 21">HN-Y44</strain>
    </source>
</reference>
<dbReference type="PANTHER" id="PTHR32309:SF13">
    <property type="entry name" value="FERRIC ENTEROBACTIN TRANSPORT PROTEIN FEPE"/>
    <property type="match status" value="1"/>
</dbReference>
<evidence type="ECO:0000256" key="16">
    <source>
        <dbReference type="SAM" id="Phobius"/>
    </source>
</evidence>
<evidence type="ECO:0000256" key="9">
    <source>
        <dbReference type="ARBA" id="ARBA00022741"/>
    </source>
</evidence>
<evidence type="ECO:0000256" key="3">
    <source>
        <dbReference type="ARBA" id="ARBA00008883"/>
    </source>
</evidence>
<dbReference type="RefSeq" id="WP_242936870.1">
    <property type="nucleotide sequence ID" value="NZ_CP094326.1"/>
</dbReference>
<dbReference type="CDD" id="cd05387">
    <property type="entry name" value="BY-kinase"/>
    <property type="match status" value="1"/>
</dbReference>
<accession>A0ABY3YKY7</accession>
<keyword evidence="9" id="KW-0547">Nucleotide-binding</keyword>
<dbReference type="InterPro" id="IPR003856">
    <property type="entry name" value="LPS_length_determ_N"/>
</dbReference>
<feature type="transmembrane region" description="Helical" evidence="16">
    <location>
        <begin position="29"/>
        <end position="47"/>
    </location>
</feature>
<dbReference type="EC" id="2.7.10.2" evidence="4"/>
<keyword evidence="12 16" id="KW-1133">Transmembrane helix</keyword>
<comment type="similarity">
    <text evidence="2">Belongs to the CpsD/CapB family.</text>
</comment>
<feature type="domain" description="AAA" evidence="18">
    <location>
        <begin position="592"/>
        <end position="721"/>
    </location>
</feature>
<evidence type="ECO:0000256" key="14">
    <source>
        <dbReference type="ARBA" id="ARBA00023137"/>
    </source>
</evidence>
<dbReference type="InterPro" id="IPR005702">
    <property type="entry name" value="Wzc-like_C"/>
</dbReference>
<evidence type="ECO:0000256" key="15">
    <source>
        <dbReference type="ARBA" id="ARBA00051245"/>
    </source>
</evidence>
<evidence type="ECO:0000256" key="2">
    <source>
        <dbReference type="ARBA" id="ARBA00007316"/>
    </source>
</evidence>
<sequence>MSKEPVYIDDQFEDEIHLRDLVEKYLRHWKWFVIGVFVCVVAAFFYLRYATPVFRTEASIVIKEEDKGGMGSQLSALQDIGVLGGMGGASVENEIEILKSKRLLQKVVNELGLNVSYFVKEGIKINEVYGNIPFYVKILKYNDEVNLAEEMPEEPYEIALINDKQISINDGEQTNTYELGAKIVLPFAEIMVVPNIVKKKRLMVDANRFLVSFKTIEGAAIGLEEAIQVSLADKNATVINMALEHPLKTKAQDILNELVNQYNEDAIIDNNLVSKNTAEFIDERLKIIGRELDSVETNKVSFKSQNKLTDIEAESVLFLENVNEVNKKHLEVATQMEVTNTMIAYLNEGDNAKLLPTNLSGQESEGMAELINTYNTLVIERNEMLKNSTDKNPVVKNINSQIDQLRSTVLNGLQTQKTGLRIAMNDLRRQEAIMDNKIAKVPGKEKEFRGIEREQNLKEALYLYLLQKREEASINMAVTAPKAKIVDYANSTVKPVAPKKMIVMGGAFLMGLLIPFLFIYVGDVLNNKIVTRKDIERALPNLPIIGELPSLGDKEEKIIADDDRSVLAEAFRILRTNLQYMFVNHNVEDGAKTILVTSTTKGEGKSLVSSNLAVTLADTKKKVVLIGADLRNPQLKQYIQHNKRQSGLSNYLYNDNIELDDIINPSGIKSNLDMISSGSIPPNPAELLMGDKIKTFFEALKNRYDYVVIDSAPLLLVTDTFLINKYADVTVYVMRSGYAESKFTDFVSDTLKEKKLERVAMVLNDVSMANFGYGNKYGYNYGGEKDGILEKIKKIFTRS</sequence>
<organism evidence="20 21">
    <name type="scientific">Zhouia spongiae</name>
    <dbReference type="NCBI Taxonomy" id="2202721"/>
    <lineage>
        <taxon>Bacteria</taxon>
        <taxon>Pseudomonadati</taxon>
        <taxon>Bacteroidota</taxon>
        <taxon>Flavobacteriia</taxon>
        <taxon>Flavobacteriales</taxon>
        <taxon>Flavobacteriaceae</taxon>
        <taxon>Zhouia</taxon>
    </lineage>
</organism>
<comment type="subcellular location">
    <subcellularLocation>
        <location evidence="1">Cell inner membrane</location>
        <topology evidence="1">Multi-pass membrane protein</topology>
    </subcellularLocation>
</comment>
<keyword evidence="7 20" id="KW-0808">Transferase</keyword>
<dbReference type="EMBL" id="CP094326">
    <property type="protein sequence ID" value="UNY98464.1"/>
    <property type="molecule type" value="Genomic_DNA"/>
</dbReference>
<proteinExistence type="inferred from homology"/>
<evidence type="ECO:0000313" key="21">
    <source>
        <dbReference type="Proteomes" id="UP000829476"/>
    </source>
</evidence>
<keyword evidence="5" id="KW-1003">Cell membrane</keyword>
<dbReference type="InterPro" id="IPR025669">
    <property type="entry name" value="AAA_dom"/>
</dbReference>
<feature type="domain" description="Tyrosine-protein kinase G-rich" evidence="19">
    <location>
        <begin position="452"/>
        <end position="519"/>
    </location>
</feature>
<keyword evidence="6" id="KW-0997">Cell inner membrane</keyword>
<dbReference type="InterPro" id="IPR032807">
    <property type="entry name" value="GNVR"/>
</dbReference>
<evidence type="ECO:0000313" key="20">
    <source>
        <dbReference type="EMBL" id="UNY98464.1"/>
    </source>
</evidence>
<evidence type="ECO:0000256" key="13">
    <source>
        <dbReference type="ARBA" id="ARBA00023136"/>
    </source>
</evidence>
<dbReference type="Pfam" id="PF13614">
    <property type="entry name" value="AAA_31"/>
    <property type="match status" value="1"/>
</dbReference>
<dbReference type="PANTHER" id="PTHR32309">
    <property type="entry name" value="TYROSINE-PROTEIN KINASE"/>
    <property type="match status" value="1"/>
</dbReference>
<evidence type="ECO:0000256" key="4">
    <source>
        <dbReference type="ARBA" id="ARBA00011903"/>
    </source>
</evidence>
<evidence type="ECO:0000259" key="19">
    <source>
        <dbReference type="Pfam" id="PF13807"/>
    </source>
</evidence>
<evidence type="ECO:0000256" key="5">
    <source>
        <dbReference type="ARBA" id="ARBA00022475"/>
    </source>
</evidence>
<keyword evidence="13 16" id="KW-0472">Membrane</keyword>
<dbReference type="GO" id="GO:0004715">
    <property type="term" value="F:non-membrane spanning protein tyrosine kinase activity"/>
    <property type="evidence" value="ECO:0007669"/>
    <property type="project" value="UniProtKB-EC"/>
</dbReference>
<name>A0ABY3YKY7_9FLAO</name>
<dbReference type="InterPro" id="IPR027417">
    <property type="entry name" value="P-loop_NTPase"/>
</dbReference>
<dbReference type="Proteomes" id="UP000829476">
    <property type="component" value="Chromosome"/>
</dbReference>
<dbReference type="NCBIfam" id="TIGR01007">
    <property type="entry name" value="eps_fam"/>
    <property type="match status" value="1"/>
</dbReference>
<feature type="transmembrane region" description="Helical" evidence="16">
    <location>
        <begin position="501"/>
        <end position="522"/>
    </location>
</feature>
<keyword evidence="11" id="KW-0067">ATP-binding</keyword>
<dbReference type="Pfam" id="PF13807">
    <property type="entry name" value="GNVR"/>
    <property type="match status" value="1"/>
</dbReference>
<dbReference type="InterPro" id="IPR050445">
    <property type="entry name" value="Bact_polysacc_biosynth/exp"/>
</dbReference>
<keyword evidence="10" id="KW-0418">Kinase</keyword>
<evidence type="ECO:0000259" key="18">
    <source>
        <dbReference type="Pfam" id="PF13614"/>
    </source>
</evidence>
<evidence type="ECO:0000256" key="10">
    <source>
        <dbReference type="ARBA" id="ARBA00022777"/>
    </source>
</evidence>
<dbReference type="SUPFAM" id="SSF52540">
    <property type="entry name" value="P-loop containing nucleoside triphosphate hydrolases"/>
    <property type="match status" value="1"/>
</dbReference>
<evidence type="ECO:0000256" key="11">
    <source>
        <dbReference type="ARBA" id="ARBA00022840"/>
    </source>
</evidence>